<name>A0A915D9X6_9BILA</name>
<keyword evidence="1" id="KW-0175">Coiled coil</keyword>
<feature type="coiled-coil region" evidence="1">
    <location>
        <begin position="1"/>
        <end position="56"/>
    </location>
</feature>
<evidence type="ECO:0000313" key="3">
    <source>
        <dbReference type="WBParaSite" id="jg17659"/>
    </source>
</evidence>
<reference evidence="3" key="1">
    <citation type="submission" date="2022-11" db="UniProtKB">
        <authorList>
            <consortium name="WormBaseParasite"/>
        </authorList>
    </citation>
    <scope>IDENTIFICATION</scope>
</reference>
<dbReference type="WBParaSite" id="jg17659">
    <property type="protein sequence ID" value="jg17659"/>
    <property type="gene ID" value="jg17659"/>
</dbReference>
<organism evidence="2 3">
    <name type="scientific">Ditylenchus dipsaci</name>
    <dbReference type="NCBI Taxonomy" id="166011"/>
    <lineage>
        <taxon>Eukaryota</taxon>
        <taxon>Metazoa</taxon>
        <taxon>Ecdysozoa</taxon>
        <taxon>Nematoda</taxon>
        <taxon>Chromadorea</taxon>
        <taxon>Rhabditida</taxon>
        <taxon>Tylenchina</taxon>
        <taxon>Tylenchomorpha</taxon>
        <taxon>Sphaerularioidea</taxon>
        <taxon>Anguinidae</taxon>
        <taxon>Anguininae</taxon>
        <taxon>Ditylenchus</taxon>
    </lineage>
</organism>
<accession>A0A915D9X6</accession>
<dbReference type="AlphaFoldDB" id="A0A915D9X6"/>
<dbReference type="Proteomes" id="UP000887574">
    <property type="component" value="Unplaced"/>
</dbReference>
<protein>
    <submittedName>
        <fullName evidence="3">Uncharacterized protein</fullName>
    </submittedName>
</protein>
<evidence type="ECO:0000313" key="2">
    <source>
        <dbReference type="Proteomes" id="UP000887574"/>
    </source>
</evidence>
<evidence type="ECO:0000256" key="1">
    <source>
        <dbReference type="SAM" id="Coils"/>
    </source>
</evidence>
<sequence>MKLLISANGRLKEEVQQLNVEKAQMITEIGRLQVEVQQLQQDKAQMKMSIAQMQQSLAPIFHHFQAQQQGTDGGAGGTLGN</sequence>
<keyword evidence="2" id="KW-1185">Reference proteome</keyword>
<dbReference type="Gene3D" id="1.20.5.1000">
    <property type="entry name" value="arf6 gtpase in complex with a specific effector, jip4"/>
    <property type="match status" value="1"/>
</dbReference>
<proteinExistence type="predicted"/>